<dbReference type="KEGG" id="cel:CELE_C25H3.10"/>
<gene>
    <name evidence="2 4" type="ORF">C25H3.10</name>
    <name evidence="2" type="ORF">CELE_C25H3.10</name>
</gene>
<dbReference type="PaxDb" id="6239-C25H3.10a"/>
<dbReference type="PROSITE" id="PS50181">
    <property type="entry name" value="FBOX"/>
    <property type="match status" value="1"/>
</dbReference>
<dbReference type="Bgee" id="WBGene00016119">
    <property type="expression patterns" value="Expressed in larva and 2 other cell types or tissues"/>
</dbReference>
<dbReference type="Proteomes" id="UP000001940">
    <property type="component" value="Chromosome II"/>
</dbReference>
<accession>H2KYV2</accession>
<dbReference type="AlphaFoldDB" id="H2KYV2"/>
<dbReference type="OMA" id="VDWRFRV"/>
<evidence type="ECO:0000313" key="2">
    <source>
        <dbReference type="EMBL" id="CCD65055.1"/>
    </source>
</evidence>
<dbReference type="AGR" id="WB:WBGene00016119"/>
<dbReference type="InParanoid" id="H2KYV2"/>
<dbReference type="HOGENOM" id="CLU_944066_0_0_1"/>
<sequence length="295" mass="34977">MFEFEQLPNEMQLEVLKRTEFRTIQSMKTVSKRVQHFIQLYQRYMLPIPIRQMFVTPEKISFTLANSNEINTINHDDMDKYLRGAKVDLLWLEMNGSEDEPIEFLQKVIQKTNFTRIDCLKLGSSKVECDVTKLENCMASLVCAELIVDWRFRVPEDFFNELHVEKLTRLTIGNQESRNFYHPLSGDHFRKFRGDWLEIGQNRLRSSDISTFLKNWKLGSISWIEMYNIVISFPIPELLILLKNESCQKTPTTWKVSRDLDEGKEELEIGFFKSTNFSKQPSLVIRQLKILEYLW</sequence>
<dbReference type="EMBL" id="BX284602">
    <property type="protein sequence ID" value="CCD65055.1"/>
    <property type="molecule type" value="Genomic_DNA"/>
</dbReference>
<dbReference type="FunCoup" id="H2KYV2">
    <property type="interactions" value="811"/>
</dbReference>
<keyword evidence="3" id="KW-1185">Reference proteome</keyword>
<dbReference type="CTD" id="173965"/>
<evidence type="ECO:0000259" key="1">
    <source>
        <dbReference type="PROSITE" id="PS50181"/>
    </source>
</evidence>
<protein>
    <submittedName>
        <fullName evidence="2">F-box domain-containing protein</fullName>
    </submittedName>
</protein>
<organism evidence="2 3">
    <name type="scientific">Caenorhabditis elegans</name>
    <dbReference type="NCBI Taxonomy" id="6239"/>
    <lineage>
        <taxon>Eukaryota</taxon>
        <taxon>Metazoa</taxon>
        <taxon>Ecdysozoa</taxon>
        <taxon>Nematoda</taxon>
        <taxon>Chromadorea</taxon>
        <taxon>Rhabditida</taxon>
        <taxon>Rhabditina</taxon>
        <taxon>Rhabditomorpha</taxon>
        <taxon>Rhabditoidea</taxon>
        <taxon>Rhabditidae</taxon>
        <taxon>Peloderinae</taxon>
        <taxon>Caenorhabditis</taxon>
    </lineage>
</organism>
<evidence type="ECO:0000313" key="4">
    <source>
        <dbReference type="WormBase" id="C25H3.10a"/>
    </source>
</evidence>
<feature type="domain" description="F-box" evidence="1">
    <location>
        <begin position="1"/>
        <end position="48"/>
    </location>
</feature>
<evidence type="ECO:0000313" key="3">
    <source>
        <dbReference type="Proteomes" id="UP000001940"/>
    </source>
</evidence>
<dbReference type="GeneID" id="173965"/>
<reference evidence="2 3" key="1">
    <citation type="journal article" date="1998" name="Science">
        <title>Genome sequence of the nematode C. elegans: a platform for investigating biology.</title>
        <authorList>
            <consortium name="The C. elegans sequencing consortium"/>
            <person name="Sulson J.E."/>
            <person name="Waterston R."/>
        </authorList>
    </citation>
    <scope>NUCLEOTIDE SEQUENCE [LARGE SCALE GENOMIC DNA]</scope>
    <source>
        <strain evidence="2 3">Bristol N2</strain>
    </source>
</reference>
<proteinExistence type="predicted"/>
<name>H2KYV2_CAEEL</name>
<dbReference type="OrthoDB" id="5797285at2759"/>
<dbReference type="eggNOG" id="ENOG502RAT1">
    <property type="taxonomic scope" value="Eukaryota"/>
</dbReference>
<dbReference type="WormBase" id="C25H3.10a">
    <property type="protein sequence ID" value="CE27090"/>
    <property type="gene ID" value="WBGene00016119"/>
</dbReference>
<dbReference type="RefSeq" id="NP_001021981.1">
    <property type="nucleotide sequence ID" value="NM_001026810.5"/>
</dbReference>
<dbReference type="STRING" id="6239.C25H3.10a.1"/>
<dbReference type="InterPro" id="IPR001810">
    <property type="entry name" value="F-box_dom"/>
</dbReference>
<dbReference type="ExpressionAtlas" id="H2KYV2">
    <property type="expression patterns" value="baseline and differential"/>
</dbReference>